<keyword evidence="1" id="KW-1185">Reference proteome</keyword>
<dbReference type="Proteomes" id="UP000095287">
    <property type="component" value="Unplaced"/>
</dbReference>
<proteinExistence type="predicted"/>
<name>A0A1I8A9S9_9BILA</name>
<dbReference type="AlphaFoldDB" id="A0A1I8A9S9"/>
<protein>
    <submittedName>
        <fullName evidence="2">Uncharacterized protein</fullName>
    </submittedName>
</protein>
<dbReference type="WBParaSite" id="L893_g34125.t1">
    <property type="protein sequence ID" value="L893_g34125.t1"/>
    <property type="gene ID" value="L893_g34125"/>
</dbReference>
<sequence length="133" mass="14705">MRRRLAAAAKLSPRPSVAAGRQFLFPRASQSYFCCAATAVLVIRRSIGIDAGRNHRRRCRSAANHELNTLLSKPIYKSGAAFSIAKQFRPLCMEIALSTPFLLQREEHTRSRCYGRSCGGGGVPLSVLIRSDR</sequence>
<accession>A0A1I8A9S9</accession>
<evidence type="ECO:0000313" key="2">
    <source>
        <dbReference type="WBParaSite" id="L893_g34125.t1"/>
    </source>
</evidence>
<evidence type="ECO:0000313" key="1">
    <source>
        <dbReference type="Proteomes" id="UP000095287"/>
    </source>
</evidence>
<reference evidence="2" key="1">
    <citation type="submission" date="2016-11" db="UniProtKB">
        <authorList>
            <consortium name="WormBaseParasite"/>
        </authorList>
    </citation>
    <scope>IDENTIFICATION</scope>
</reference>
<organism evidence="1 2">
    <name type="scientific">Steinernema glaseri</name>
    <dbReference type="NCBI Taxonomy" id="37863"/>
    <lineage>
        <taxon>Eukaryota</taxon>
        <taxon>Metazoa</taxon>
        <taxon>Ecdysozoa</taxon>
        <taxon>Nematoda</taxon>
        <taxon>Chromadorea</taxon>
        <taxon>Rhabditida</taxon>
        <taxon>Tylenchina</taxon>
        <taxon>Panagrolaimomorpha</taxon>
        <taxon>Strongyloidoidea</taxon>
        <taxon>Steinernematidae</taxon>
        <taxon>Steinernema</taxon>
    </lineage>
</organism>